<comment type="caution">
    <text evidence="2">The sequence shown here is derived from an EMBL/GenBank/DDBJ whole genome shotgun (WGS) entry which is preliminary data.</text>
</comment>
<evidence type="ECO:0000313" key="2">
    <source>
        <dbReference type="EMBL" id="HIW78580.1"/>
    </source>
</evidence>
<keyword evidence="1" id="KW-1133">Transmembrane helix</keyword>
<accession>A0A9D1R0A5</accession>
<feature type="transmembrane region" description="Helical" evidence="1">
    <location>
        <begin position="99"/>
        <end position="118"/>
    </location>
</feature>
<evidence type="ECO:0000313" key="3">
    <source>
        <dbReference type="Proteomes" id="UP000824264"/>
    </source>
</evidence>
<name>A0A9D1R0A5_9BACT</name>
<keyword evidence="1" id="KW-0812">Transmembrane</keyword>
<reference evidence="2" key="2">
    <citation type="submission" date="2021-04" db="EMBL/GenBank/DDBJ databases">
        <authorList>
            <person name="Gilroy R."/>
        </authorList>
    </citation>
    <scope>NUCLEOTIDE SEQUENCE</scope>
    <source>
        <strain evidence="2">ChiSxjej5B17-1746</strain>
    </source>
</reference>
<sequence>MKTPVFIQTILDAASLSGRHVVGLRGDFRSRLASFRRNRAADEQQKLAEDFRHVLAAWGIADADIPGVISALRLRLPVFAVPVLACLITAAWSHSPVSFLSLVCIAPPCLLGMVTTLWRISILRHRRFTPLCRWLLQFRKRP</sequence>
<keyword evidence="1" id="KW-0472">Membrane</keyword>
<feature type="transmembrane region" description="Helical" evidence="1">
    <location>
        <begin position="74"/>
        <end position="93"/>
    </location>
</feature>
<proteinExistence type="predicted"/>
<evidence type="ECO:0000256" key="1">
    <source>
        <dbReference type="SAM" id="Phobius"/>
    </source>
</evidence>
<dbReference type="Proteomes" id="UP000824264">
    <property type="component" value="Unassembled WGS sequence"/>
</dbReference>
<reference evidence="2" key="1">
    <citation type="journal article" date="2021" name="PeerJ">
        <title>Extensive microbial diversity within the chicken gut microbiome revealed by metagenomics and culture.</title>
        <authorList>
            <person name="Gilroy R."/>
            <person name="Ravi A."/>
            <person name="Getino M."/>
            <person name="Pursley I."/>
            <person name="Horton D.L."/>
            <person name="Alikhan N.F."/>
            <person name="Baker D."/>
            <person name="Gharbi K."/>
            <person name="Hall N."/>
            <person name="Watson M."/>
            <person name="Adriaenssens E.M."/>
            <person name="Foster-Nyarko E."/>
            <person name="Jarju S."/>
            <person name="Secka A."/>
            <person name="Antonio M."/>
            <person name="Oren A."/>
            <person name="Chaudhuri R.R."/>
            <person name="La Ragione R."/>
            <person name="Hildebrand F."/>
            <person name="Pallen M.J."/>
        </authorList>
    </citation>
    <scope>NUCLEOTIDE SEQUENCE</scope>
    <source>
        <strain evidence="2">ChiSxjej5B17-1746</strain>
    </source>
</reference>
<organism evidence="2 3">
    <name type="scientific">Candidatus Bilophila faecipullorum</name>
    <dbReference type="NCBI Taxonomy" id="2838482"/>
    <lineage>
        <taxon>Bacteria</taxon>
        <taxon>Pseudomonadati</taxon>
        <taxon>Thermodesulfobacteriota</taxon>
        <taxon>Desulfovibrionia</taxon>
        <taxon>Desulfovibrionales</taxon>
        <taxon>Desulfovibrionaceae</taxon>
        <taxon>Bilophila</taxon>
    </lineage>
</organism>
<gene>
    <name evidence="2" type="ORF">H9874_05465</name>
</gene>
<protein>
    <submittedName>
        <fullName evidence="2">Uncharacterized protein</fullName>
    </submittedName>
</protein>
<dbReference type="EMBL" id="DXGI01000195">
    <property type="protein sequence ID" value="HIW78580.1"/>
    <property type="molecule type" value="Genomic_DNA"/>
</dbReference>
<dbReference type="AlphaFoldDB" id="A0A9D1R0A5"/>